<evidence type="ECO:0000313" key="2">
    <source>
        <dbReference type="Proteomes" id="UP000499080"/>
    </source>
</evidence>
<dbReference type="Proteomes" id="UP000499080">
    <property type="component" value="Unassembled WGS sequence"/>
</dbReference>
<proteinExistence type="predicted"/>
<accession>A0A4Y2SJ36</accession>
<sequence length="95" mass="11114">MERKAARKIQQPEPTPLETANAYTKLAEENIQEEAPKSIPEINLKIIPNYSLILKEISQQFPNTGNRLRREFIEIKADTKENREKIINLLRQKKT</sequence>
<gene>
    <name evidence="1" type="ORF">AVEN_84678_1</name>
</gene>
<dbReference type="AlphaFoldDB" id="A0A4Y2SJ36"/>
<dbReference type="OrthoDB" id="8197297at2759"/>
<organism evidence="1 2">
    <name type="scientific">Araneus ventricosus</name>
    <name type="common">Orbweaver spider</name>
    <name type="synonym">Epeira ventricosa</name>
    <dbReference type="NCBI Taxonomy" id="182803"/>
    <lineage>
        <taxon>Eukaryota</taxon>
        <taxon>Metazoa</taxon>
        <taxon>Ecdysozoa</taxon>
        <taxon>Arthropoda</taxon>
        <taxon>Chelicerata</taxon>
        <taxon>Arachnida</taxon>
        <taxon>Araneae</taxon>
        <taxon>Araneomorphae</taxon>
        <taxon>Entelegynae</taxon>
        <taxon>Araneoidea</taxon>
        <taxon>Araneidae</taxon>
        <taxon>Araneus</taxon>
    </lineage>
</organism>
<comment type="caution">
    <text evidence="1">The sequence shown here is derived from an EMBL/GenBank/DDBJ whole genome shotgun (WGS) entry which is preliminary data.</text>
</comment>
<evidence type="ECO:0000313" key="1">
    <source>
        <dbReference type="EMBL" id="GBN87616.1"/>
    </source>
</evidence>
<dbReference type="EMBL" id="BGPR01021879">
    <property type="protein sequence ID" value="GBN87616.1"/>
    <property type="molecule type" value="Genomic_DNA"/>
</dbReference>
<protein>
    <submittedName>
        <fullName evidence="1">Uncharacterized protein</fullName>
    </submittedName>
</protein>
<reference evidence="1 2" key="1">
    <citation type="journal article" date="2019" name="Sci. Rep.">
        <title>Orb-weaving spider Araneus ventricosus genome elucidates the spidroin gene catalogue.</title>
        <authorList>
            <person name="Kono N."/>
            <person name="Nakamura H."/>
            <person name="Ohtoshi R."/>
            <person name="Moran D.A.P."/>
            <person name="Shinohara A."/>
            <person name="Yoshida Y."/>
            <person name="Fujiwara M."/>
            <person name="Mori M."/>
            <person name="Tomita M."/>
            <person name="Arakawa K."/>
        </authorList>
    </citation>
    <scope>NUCLEOTIDE SEQUENCE [LARGE SCALE GENOMIC DNA]</scope>
</reference>
<keyword evidence="2" id="KW-1185">Reference proteome</keyword>
<name>A0A4Y2SJ36_ARAVE</name>